<evidence type="ECO:0000313" key="8">
    <source>
        <dbReference type="EnsemblMetazoa" id="XP_030829688"/>
    </source>
</evidence>
<dbReference type="InterPro" id="IPR001881">
    <property type="entry name" value="EGF-like_Ca-bd_dom"/>
</dbReference>
<dbReference type="Gene3D" id="2.10.25.10">
    <property type="entry name" value="Laminin"/>
    <property type="match status" value="10"/>
</dbReference>
<dbReference type="PROSITE" id="PS50026">
    <property type="entry name" value="EGF_3"/>
    <property type="match status" value="7"/>
</dbReference>
<dbReference type="GO" id="GO:0005509">
    <property type="term" value="F:calcium ion binding"/>
    <property type="evidence" value="ECO:0007669"/>
    <property type="project" value="InterPro"/>
</dbReference>
<feature type="domain" description="EGF-like" evidence="5">
    <location>
        <begin position="1492"/>
        <end position="1523"/>
    </location>
</feature>
<dbReference type="InterPro" id="IPR050969">
    <property type="entry name" value="Dev_Signal_Modulators"/>
</dbReference>
<dbReference type="PROSITE" id="PS00010">
    <property type="entry name" value="ASX_HYDROXYL"/>
    <property type="match status" value="1"/>
</dbReference>
<feature type="disulfide bond" evidence="3">
    <location>
        <begin position="1577"/>
        <end position="1586"/>
    </location>
</feature>
<dbReference type="GeneID" id="100891036"/>
<dbReference type="PROSITE" id="PS01186">
    <property type="entry name" value="EGF_2"/>
    <property type="match status" value="5"/>
</dbReference>
<evidence type="ECO:0000256" key="4">
    <source>
        <dbReference type="SAM" id="MobiDB-lite"/>
    </source>
</evidence>
<feature type="disulfide bond" evidence="3">
    <location>
        <begin position="1495"/>
        <end position="1505"/>
    </location>
</feature>
<feature type="domain" description="EGF-like" evidence="5">
    <location>
        <begin position="1331"/>
        <end position="1363"/>
    </location>
</feature>
<dbReference type="Proteomes" id="UP000007110">
    <property type="component" value="Unassembled WGS sequence"/>
</dbReference>
<feature type="disulfide bond" evidence="3">
    <location>
        <begin position="1417"/>
        <end position="1426"/>
    </location>
</feature>
<dbReference type="Pfam" id="PF00094">
    <property type="entry name" value="VWD"/>
    <property type="match status" value="1"/>
</dbReference>
<evidence type="ECO:0000256" key="3">
    <source>
        <dbReference type="PROSITE-ProRule" id="PRU00076"/>
    </source>
</evidence>
<dbReference type="KEGG" id="spu:100891036"/>
<keyword evidence="9" id="KW-1185">Reference proteome</keyword>
<dbReference type="PANTHER" id="PTHR14949">
    <property type="entry name" value="EGF-LIKE-DOMAIN, MULTIPLE 7, 8"/>
    <property type="match status" value="1"/>
</dbReference>
<keyword evidence="3" id="KW-0245">EGF-like domain</keyword>
<dbReference type="GO" id="GO:0005576">
    <property type="term" value="C:extracellular region"/>
    <property type="evidence" value="ECO:0000318"/>
    <property type="project" value="GO_Central"/>
</dbReference>
<feature type="domain" description="EGF-like" evidence="5">
    <location>
        <begin position="1175"/>
        <end position="1216"/>
    </location>
</feature>
<feature type="domain" description="EGF-like" evidence="5">
    <location>
        <begin position="1555"/>
        <end position="1587"/>
    </location>
</feature>
<protein>
    <recommendedName>
        <fullName evidence="10">von Willebrand factor D and EGF domain-containing protein</fullName>
    </recommendedName>
</protein>
<dbReference type="PROSITE" id="PS50835">
    <property type="entry name" value="IG_LIKE"/>
    <property type="match status" value="1"/>
</dbReference>
<feature type="domain" description="EGF-like" evidence="5">
    <location>
        <begin position="1395"/>
        <end position="1427"/>
    </location>
</feature>
<dbReference type="SUPFAM" id="SSF57196">
    <property type="entry name" value="EGF/Laminin"/>
    <property type="match status" value="4"/>
</dbReference>
<name>A0A7M7ST77_STRPU</name>
<dbReference type="SMART" id="SM00181">
    <property type="entry name" value="EGF"/>
    <property type="match status" value="12"/>
</dbReference>
<evidence type="ECO:0008006" key="10">
    <source>
        <dbReference type="Google" id="ProtNLM"/>
    </source>
</evidence>
<dbReference type="EnsemblMetazoa" id="XM_030973828">
    <property type="protein sequence ID" value="XP_030829688"/>
    <property type="gene ID" value="LOC100891036"/>
</dbReference>
<dbReference type="InterPro" id="IPR007110">
    <property type="entry name" value="Ig-like_dom"/>
</dbReference>
<feature type="domain" description="EGF-like" evidence="5">
    <location>
        <begin position="1459"/>
        <end position="1491"/>
    </location>
</feature>
<evidence type="ECO:0000259" key="6">
    <source>
        <dbReference type="PROSITE" id="PS50835"/>
    </source>
</evidence>
<dbReference type="InterPro" id="IPR057885">
    <property type="entry name" value="Ig_VWDE"/>
</dbReference>
<feature type="disulfide bond" evidence="3">
    <location>
        <begin position="1513"/>
        <end position="1522"/>
    </location>
</feature>
<dbReference type="SMART" id="SM00179">
    <property type="entry name" value="EGF_CA"/>
    <property type="match status" value="3"/>
</dbReference>
<dbReference type="PROSITE" id="PS00022">
    <property type="entry name" value="EGF_1"/>
    <property type="match status" value="5"/>
</dbReference>
<dbReference type="OMA" id="MINNRPA"/>
<dbReference type="Gene3D" id="2.60.120.260">
    <property type="entry name" value="Galactose-binding domain-like"/>
    <property type="match status" value="1"/>
</dbReference>
<keyword evidence="1" id="KW-0732">Signal</keyword>
<reference evidence="8" key="2">
    <citation type="submission" date="2021-01" db="UniProtKB">
        <authorList>
            <consortium name="EnsemblMetazoa"/>
        </authorList>
    </citation>
    <scope>IDENTIFICATION</scope>
</reference>
<comment type="caution">
    <text evidence="3">Lacks conserved residue(s) required for the propagation of feature annotation.</text>
</comment>
<dbReference type="InterPro" id="IPR001846">
    <property type="entry name" value="VWF_type-D"/>
</dbReference>
<dbReference type="FunCoup" id="A0A7M7ST77">
    <property type="interactions" value="359"/>
</dbReference>
<feature type="domain" description="VWFD" evidence="7">
    <location>
        <begin position="440"/>
        <end position="627"/>
    </location>
</feature>
<feature type="disulfide bond" evidence="3">
    <location>
        <begin position="1353"/>
        <end position="1362"/>
    </location>
</feature>
<keyword evidence="2 3" id="KW-1015">Disulfide bond</keyword>
<dbReference type="InterPro" id="IPR000742">
    <property type="entry name" value="EGF"/>
</dbReference>
<dbReference type="InterPro" id="IPR057774">
    <property type="entry name" value="D8C_UMOD/GP2/OIT3-like"/>
</dbReference>
<evidence type="ECO:0000256" key="1">
    <source>
        <dbReference type="ARBA" id="ARBA00022729"/>
    </source>
</evidence>
<organism evidence="8 9">
    <name type="scientific">Strongylocentrotus purpuratus</name>
    <name type="common">Purple sea urchin</name>
    <dbReference type="NCBI Taxonomy" id="7668"/>
    <lineage>
        <taxon>Eukaryota</taxon>
        <taxon>Metazoa</taxon>
        <taxon>Echinodermata</taxon>
        <taxon>Eleutherozoa</taxon>
        <taxon>Echinozoa</taxon>
        <taxon>Echinoidea</taxon>
        <taxon>Euechinoidea</taxon>
        <taxon>Echinacea</taxon>
        <taxon>Camarodonta</taxon>
        <taxon>Echinidea</taxon>
        <taxon>Strongylocentrotidae</taxon>
        <taxon>Strongylocentrotus</taxon>
    </lineage>
</organism>
<dbReference type="InterPro" id="IPR058727">
    <property type="entry name" value="Helical_Vwde"/>
</dbReference>
<feature type="disulfide bond" evidence="3">
    <location>
        <begin position="1247"/>
        <end position="1256"/>
    </location>
</feature>
<dbReference type="GO" id="GO:0005102">
    <property type="term" value="F:signaling receptor binding"/>
    <property type="evidence" value="ECO:0000318"/>
    <property type="project" value="GO_Central"/>
</dbReference>
<feature type="compositionally biased region" description="Basic and acidic residues" evidence="4">
    <location>
        <begin position="712"/>
        <end position="722"/>
    </location>
</feature>
<accession>A0A7M7ST77</accession>
<dbReference type="FunFam" id="2.10.25.10:FF:000279">
    <property type="entry name" value="Neurogenic locus notch 1"/>
    <property type="match status" value="1"/>
</dbReference>
<feature type="domain" description="Ig-like" evidence="6">
    <location>
        <begin position="208"/>
        <end position="304"/>
    </location>
</feature>
<dbReference type="PANTHER" id="PTHR14949:SF51">
    <property type="entry name" value="VON WILLEBRAND FACTOR D AND EGF DOMAIN-CONTAINING PROTEIN"/>
    <property type="match status" value="1"/>
</dbReference>
<dbReference type="InterPro" id="IPR000152">
    <property type="entry name" value="EGF-type_Asp/Asn_hydroxyl_site"/>
</dbReference>
<dbReference type="RefSeq" id="XP_030829688.1">
    <property type="nucleotide sequence ID" value="XM_030973828.1"/>
</dbReference>
<proteinExistence type="predicted"/>
<dbReference type="Pfam" id="PF25024">
    <property type="entry name" value="EGF_TEN"/>
    <property type="match status" value="1"/>
</dbReference>
<feature type="domain" description="EGF-like" evidence="5">
    <location>
        <begin position="1222"/>
        <end position="1257"/>
    </location>
</feature>
<dbReference type="GO" id="GO:0009986">
    <property type="term" value="C:cell surface"/>
    <property type="evidence" value="ECO:0000318"/>
    <property type="project" value="GO_Central"/>
</dbReference>
<dbReference type="CDD" id="cd00054">
    <property type="entry name" value="EGF_CA"/>
    <property type="match status" value="2"/>
</dbReference>
<dbReference type="InParanoid" id="A0A7M7ST77"/>
<evidence type="ECO:0000313" key="9">
    <source>
        <dbReference type="Proteomes" id="UP000007110"/>
    </source>
</evidence>
<evidence type="ECO:0000259" key="7">
    <source>
        <dbReference type="PROSITE" id="PS51233"/>
    </source>
</evidence>
<feature type="disulfide bond" evidence="3">
    <location>
        <begin position="1335"/>
        <end position="1345"/>
    </location>
</feature>
<feature type="disulfide bond" evidence="3">
    <location>
        <begin position="1206"/>
        <end position="1215"/>
    </location>
</feature>
<dbReference type="Pfam" id="PF26129">
    <property type="entry name" value="Vwde"/>
    <property type="match status" value="1"/>
</dbReference>
<evidence type="ECO:0000259" key="5">
    <source>
        <dbReference type="PROSITE" id="PS50026"/>
    </source>
</evidence>
<sequence length="1604" mass="177472">MDNMVGVGMRQVSGHCQTVMPGVRAQREVASTWKHALLLVLVMAGTVYSAMAQTECSPEEHRILDSPFRSVEYAASAMTTKLCDKSIERGWYRFTIYGKSAELPTECVQVNQCGTEAPIWLDTKGDSLPPPGESARHAACVSWTPSTTQACCFFSFPVTVTNCGDFFVYLLQPARGCNMAYCAKEARRKCGPGEISPDGFEPCRESFPAILGLPEITPTHFEDVVELRCSFRGLESRQGSNKGYTVTWFKAGPEEMYQQLSKNDTIENFASLELRKHFSLGDKVICTVQAFFNATRQLKSPPIESDPFHITISVSPRRLEIAEDGQRHLVAFESTVPIHCEDPQQSCSVLIPLSTISNDATVGYDIALSECFVELRPRSCGISEARCRQAFMFVTAVTDFQHDGRTTNEIITGNVVSSDPFWRGFNPDDLEVIVNDIPTAQCYSFTDPHFITFDRKKYDYYKTGTFVLYKSLSREFEVHTRIWNCGGISEQVSCNCGFVAKEDNDVISVDMCDGNVLETRAEVRVRSPQPLTDGVKIKQAKNGTKITVEFSSGAFIRADISDWGMSITVQAPSLDFNRTVGLCGTFDGNPENEFHDKQGRNLALAMRYGQANEFVELWRLRDGGMFNMIPLPVPYQLRLPACSCLSPIVPSSSDLYPIQSIGCGLGGTSCRTRCTRFEDVHRRELVQSSDVTSMYSNIVSNNPFGRRRKRSASRDKVTDRTKRQSNSESSLDPTSLLDFFNLFDLDIPVGLIDQTMSVGPSVQNTYFFLPDHKTSDLRPLKATWPTPSGISLEQAREFCFQTVGNTTLASACGESGLWTNMYIDDAVEMCLSDVQLTEDLTWASQTLPLVENQCEAAYVSNRTLWRPDHSAGNELGEVVPPEGVLRALNCPNECNGHGVCTKQGCICEDKYEPPDCSWKDDAIPYIVRLENNGLCDRETQRCDMVRITAREYREGKTVTCLFSLSKDGLNDVSSVIYAQSIAIRINRKTVLCNVPTIEGAANEDGTMRWEVQVMYSDSSPSNTMTLIHYDSKCHVCTWTGACTTKDNACVIESRCYSAGQHNERDSCQQCRPLVSRHEWSISEDNVPPVLGVDTQFTTVTGRAFTHQLDAIDPDSTTGGGVEFSVQSLVPNDLYHVNISRFGHLYWLSNVEGDYTVPVRLTDECESSVTFEMEITVLACRCLNGGDCILDSPSGVLTNNLPYSCSCPSPYTGEFCDINMAPGIGSCESNPCMHGQCRDNMFGFTCECENGYTGLTCSIMKNVCDNSPCFEGVACTVRGLGSFSCGNCPEGYYGDGIVCKASKCKVTCPKNMVCDPNVGCVCKEGYHGYACFRPVCNPPCLNNGRCVQPDTCACPVGYTGQYCQRGQCDPACLNNGRCMSHNRCHCWPGFTGPRCEIMSCRLNCMNGGYCVTPDRCICRDGYTGPTCQTPVCSPMCRNGGRCVRPGLCVCPRGFQGQYCQRAMCTLPCRNGGTCVRKDMCSCPKGYTGRRCERAICEPRCQNGGRCVSPGRCSCPSGYRGRKCHKAICPSGCRNGGECVQPNVCMCKPGHTGSSCETSVCHKPCMYGGKCIKPDTCLCRRGYRGDQCENNRLLHRRYRRDEEDLL</sequence>
<dbReference type="FunFam" id="2.10.25.10:FF:000020">
    <property type="entry name" value="Latent-transforming growth factor beta-binding protein 1"/>
    <property type="match status" value="1"/>
</dbReference>
<feature type="disulfide bond" evidence="3">
    <location>
        <begin position="1481"/>
        <end position="1490"/>
    </location>
</feature>
<feature type="disulfide bond" evidence="3">
    <location>
        <begin position="1463"/>
        <end position="1473"/>
    </location>
</feature>
<reference evidence="9" key="1">
    <citation type="submission" date="2015-02" db="EMBL/GenBank/DDBJ databases">
        <title>Genome sequencing for Strongylocentrotus purpuratus.</title>
        <authorList>
            <person name="Murali S."/>
            <person name="Liu Y."/>
            <person name="Vee V."/>
            <person name="English A."/>
            <person name="Wang M."/>
            <person name="Skinner E."/>
            <person name="Han Y."/>
            <person name="Muzny D.M."/>
            <person name="Worley K.C."/>
            <person name="Gibbs R.A."/>
        </authorList>
    </citation>
    <scope>NUCLEOTIDE SEQUENCE</scope>
</reference>
<feature type="disulfide bond" evidence="3">
    <location>
        <begin position="1226"/>
        <end position="1236"/>
    </location>
</feature>
<evidence type="ECO:0000256" key="2">
    <source>
        <dbReference type="ARBA" id="ARBA00023157"/>
    </source>
</evidence>
<dbReference type="PROSITE" id="PS51233">
    <property type="entry name" value="VWFD"/>
    <property type="match status" value="1"/>
</dbReference>
<dbReference type="OrthoDB" id="382013at2759"/>
<dbReference type="Pfam" id="PF23283">
    <property type="entry name" value="D8C_UMOD"/>
    <property type="match status" value="1"/>
</dbReference>
<dbReference type="SMART" id="SM00216">
    <property type="entry name" value="VWD"/>
    <property type="match status" value="1"/>
</dbReference>
<feature type="region of interest" description="Disordered" evidence="4">
    <location>
        <begin position="697"/>
        <end position="731"/>
    </location>
</feature>
<feature type="disulfide bond" evidence="3">
    <location>
        <begin position="1559"/>
        <end position="1569"/>
    </location>
</feature>
<feature type="disulfide bond" evidence="3">
    <location>
        <begin position="1399"/>
        <end position="1409"/>
    </location>
</feature>
<dbReference type="Pfam" id="PF00008">
    <property type="entry name" value="EGF"/>
    <property type="match status" value="1"/>
</dbReference>
<dbReference type="Pfam" id="PF25776">
    <property type="entry name" value="Ig_VWDE"/>
    <property type="match status" value="1"/>
</dbReference>